<dbReference type="Pfam" id="PF02277">
    <property type="entry name" value="DBI_PRT"/>
    <property type="match status" value="1"/>
</dbReference>
<dbReference type="PANTHER" id="PTHR43463:SF1">
    <property type="entry name" value="NICOTINATE-NUCLEOTIDE--DIMETHYLBENZIMIDAZOLE PHOSPHORIBOSYLTRANSFERASE"/>
    <property type="match status" value="1"/>
</dbReference>
<sequence>MPFTVSSIDDSLVAALQHKIDRKTKPLGALGLLEKLALQVGRIQKTLSPELGEAQMLVFAADHGAAKAGVSPFPQDVTWQMVENYLAGGAAINVFARQNKIRLHVIDAGVAHDFGERDTLINAKISPTGTRNYLDEPAMSAAERDAALQKGREIAHRVADSGARVFAFGEMGIGNTAAAALITSQLTGTPLIDCIGRGAGLDDRGLEHKRALLQRAATRAALPADAAALDVLAEFGGFEIAMIAGAMIGAAQRGGLLLIDGFIVTAALLVAERIAPAVRDYCVFCHHSAEPGARAQLKALAAEPLIDLGLRLGEGTGAALAWPLVQSAAAFLNEMASFESAGISEKEARG</sequence>
<dbReference type="InterPro" id="IPR003200">
    <property type="entry name" value="Nict_dMeBzImd_PRibTrfase"/>
</dbReference>
<comment type="caution">
    <text evidence="11">The sequence shown here is derived from an EMBL/GenBank/DDBJ whole genome shotgun (WGS) entry which is preliminary data.</text>
</comment>
<dbReference type="UniPathway" id="UPA00061">
    <property type="reaction ID" value="UER00516"/>
</dbReference>
<evidence type="ECO:0000256" key="8">
    <source>
        <dbReference type="ARBA" id="ARBA00030686"/>
    </source>
</evidence>
<organism evidence="11 12">
    <name type="scientific">Rhodocyclus tenuis</name>
    <name type="common">Rhodospirillum tenue</name>
    <dbReference type="NCBI Taxonomy" id="1066"/>
    <lineage>
        <taxon>Bacteria</taxon>
        <taxon>Pseudomonadati</taxon>
        <taxon>Pseudomonadota</taxon>
        <taxon>Betaproteobacteria</taxon>
        <taxon>Rhodocyclales</taxon>
        <taxon>Rhodocyclaceae</taxon>
        <taxon>Rhodocyclus</taxon>
    </lineage>
</organism>
<evidence type="ECO:0000256" key="4">
    <source>
        <dbReference type="ARBA" id="ARBA00015486"/>
    </source>
</evidence>
<protein>
    <recommendedName>
        <fullName evidence="4 10">Nicotinate-nucleotide--dimethylbenzimidazole phosphoribosyltransferase</fullName>
        <shortName evidence="10">NN:DBI PRT</shortName>
        <ecNumber evidence="3 10">2.4.2.21</ecNumber>
    </recommendedName>
    <alternativeName>
        <fullName evidence="8 10">N(1)-alpha-phosphoribosyltransferase</fullName>
    </alternativeName>
</protein>
<dbReference type="InterPro" id="IPR036087">
    <property type="entry name" value="Nict_dMeBzImd_PRibTrfase_sf"/>
</dbReference>
<dbReference type="Gene3D" id="1.10.1610.10">
    <property type="match status" value="1"/>
</dbReference>
<comment type="similarity">
    <text evidence="2 10">Belongs to the CobT family.</text>
</comment>
<dbReference type="CDD" id="cd02439">
    <property type="entry name" value="DMB-PRT_CobT"/>
    <property type="match status" value="1"/>
</dbReference>
<evidence type="ECO:0000313" key="11">
    <source>
        <dbReference type="EMBL" id="MQY52553.1"/>
    </source>
</evidence>
<proteinExistence type="inferred from homology"/>
<feature type="active site" description="Proton acceptor" evidence="10">
    <location>
        <position position="314"/>
    </location>
</feature>
<dbReference type="GO" id="GO:0009236">
    <property type="term" value="P:cobalamin biosynthetic process"/>
    <property type="evidence" value="ECO:0007669"/>
    <property type="project" value="UniProtKB-UniRule"/>
</dbReference>
<evidence type="ECO:0000256" key="10">
    <source>
        <dbReference type="HAMAP-Rule" id="MF_00230"/>
    </source>
</evidence>
<dbReference type="SUPFAM" id="SSF52733">
    <property type="entry name" value="Nicotinate mononucleotide:5,6-dimethylbenzimidazole phosphoribosyltransferase (CobT)"/>
    <property type="match status" value="1"/>
</dbReference>
<keyword evidence="5 10" id="KW-0169">Cobalamin biosynthesis</keyword>
<evidence type="ECO:0000313" key="12">
    <source>
        <dbReference type="Proteomes" id="UP000480275"/>
    </source>
</evidence>
<dbReference type="NCBIfam" id="TIGR03160">
    <property type="entry name" value="cobT_DBIPRT"/>
    <property type="match status" value="1"/>
</dbReference>
<gene>
    <name evidence="10 11" type="primary">cobT</name>
    <name evidence="11" type="ORF">GHK24_12295</name>
</gene>
<evidence type="ECO:0000256" key="9">
    <source>
        <dbReference type="ARBA" id="ARBA00047340"/>
    </source>
</evidence>
<comment type="function">
    <text evidence="10">Catalyzes the synthesis of alpha-ribazole-5'-phosphate from nicotinate mononucleotide (NAMN) and 5,6-dimethylbenzimidazole (DMB).</text>
</comment>
<evidence type="ECO:0000256" key="6">
    <source>
        <dbReference type="ARBA" id="ARBA00022676"/>
    </source>
</evidence>
<evidence type="ECO:0000256" key="3">
    <source>
        <dbReference type="ARBA" id="ARBA00011991"/>
    </source>
</evidence>
<dbReference type="GO" id="GO:0008939">
    <property type="term" value="F:nicotinate-nucleotide-dimethylbenzimidazole phosphoribosyltransferase activity"/>
    <property type="evidence" value="ECO:0007669"/>
    <property type="project" value="UniProtKB-UniRule"/>
</dbReference>
<comment type="pathway">
    <text evidence="1 10">Nucleoside biosynthesis; alpha-ribazole biosynthesis; alpha-ribazole from 5,6-dimethylbenzimidazole: step 1/2.</text>
</comment>
<keyword evidence="6 10" id="KW-0328">Glycosyltransferase</keyword>
<dbReference type="HAMAP" id="MF_00230">
    <property type="entry name" value="CobT"/>
    <property type="match status" value="1"/>
</dbReference>
<evidence type="ECO:0000256" key="5">
    <source>
        <dbReference type="ARBA" id="ARBA00022573"/>
    </source>
</evidence>
<evidence type="ECO:0000256" key="2">
    <source>
        <dbReference type="ARBA" id="ARBA00007110"/>
    </source>
</evidence>
<dbReference type="InterPro" id="IPR023195">
    <property type="entry name" value="Nict_dMeBzImd_PRibTrfase_N"/>
</dbReference>
<evidence type="ECO:0000256" key="1">
    <source>
        <dbReference type="ARBA" id="ARBA00005049"/>
    </source>
</evidence>
<comment type="catalytic activity">
    <reaction evidence="9 10">
        <text>5,6-dimethylbenzimidazole + nicotinate beta-D-ribonucleotide = alpha-ribazole 5'-phosphate + nicotinate + H(+)</text>
        <dbReference type="Rhea" id="RHEA:11196"/>
        <dbReference type="ChEBI" id="CHEBI:15378"/>
        <dbReference type="ChEBI" id="CHEBI:15890"/>
        <dbReference type="ChEBI" id="CHEBI:32544"/>
        <dbReference type="ChEBI" id="CHEBI:57502"/>
        <dbReference type="ChEBI" id="CHEBI:57918"/>
        <dbReference type="EC" id="2.4.2.21"/>
    </reaction>
</comment>
<dbReference type="InterPro" id="IPR017846">
    <property type="entry name" value="Nict_dMeBzImd_PRibTrfase_bact"/>
</dbReference>
<dbReference type="OrthoDB" id="8882971at2"/>
<name>A0A6L5JZ15_RHOTE</name>
<dbReference type="Gene3D" id="3.40.50.10210">
    <property type="match status" value="1"/>
</dbReference>
<dbReference type="NCBIfam" id="NF000996">
    <property type="entry name" value="PRK00105.1"/>
    <property type="match status" value="1"/>
</dbReference>
<dbReference type="AlphaFoldDB" id="A0A6L5JZ15"/>
<dbReference type="PANTHER" id="PTHR43463">
    <property type="entry name" value="NICOTINATE-NUCLEOTIDE--DIMETHYLBENZIMIDAZOLE PHOSPHORIBOSYLTRANSFERASE"/>
    <property type="match status" value="1"/>
</dbReference>
<dbReference type="Proteomes" id="UP000480275">
    <property type="component" value="Unassembled WGS sequence"/>
</dbReference>
<keyword evidence="7 10" id="KW-0808">Transferase</keyword>
<reference evidence="11 12" key="1">
    <citation type="submission" date="2019-10" db="EMBL/GenBank/DDBJ databases">
        <title>Whole-genome sequence of the purple nonsulfur photosynthetic bacterium Rhodocyclus tenuis.</title>
        <authorList>
            <person name="Kyndt J.A."/>
            <person name="Meyer T.E."/>
        </authorList>
    </citation>
    <scope>NUCLEOTIDE SEQUENCE [LARGE SCALE GENOMIC DNA]</scope>
    <source>
        <strain evidence="11 12">DSM 110</strain>
    </source>
</reference>
<dbReference type="FunFam" id="3.40.50.10210:FF:000001">
    <property type="entry name" value="Nicotinate-nucleotide--dimethylbenzimidazole phosphoribosyltransferase"/>
    <property type="match status" value="1"/>
</dbReference>
<dbReference type="EMBL" id="WIXJ01000012">
    <property type="protein sequence ID" value="MQY52553.1"/>
    <property type="molecule type" value="Genomic_DNA"/>
</dbReference>
<dbReference type="EC" id="2.4.2.21" evidence="3 10"/>
<evidence type="ECO:0000256" key="7">
    <source>
        <dbReference type="ARBA" id="ARBA00022679"/>
    </source>
</evidence>
<accession>A0A6L5JZ15</accession>